<sequence>MRNPPGRHLLRLSNRAVRSSSTSSGIGAGAGASTSAASPRTRAVAAGHPLRASSPPPPSAVAAAAYWESRALRRDGEDGDWEEVVSGAPVPAEMEEEGEYRVVFWSPPTIDEVTGAVTSIQEYDLLAKFVKADFFPAYSIRLDLLCVACLVMGVIVSTVFENHVGVDSDTTDRKTALLSTSGHSSGNSSGSDDWIEPAAYVLNSTALLSREHRSVLDAFRLLQNDPTVQKMVMSLSCDKAVWNAVMNNEAVQDFRRSLHDGKENGRKGSTNGPAEVLKWILDSAQAKIVEFLENVMKIVNMLIHPQDDDEKPDAYSDAVRVSFMLTVFVFIVVAIARIK</sequence>
<dbReference type="OrthoDB" id="737041at2759"/>
<proteinExistence type="predicted"/>
<feature type="transmembrane region" description="Helical" evidence="2">
    <location>
        <begin position="318"/>
        <end position="338"/>
    </location>
</feature>
<keyword evidence="2" id="KW-0472">Membrane</keyword>
<feature type="transmembrane region" description="Helical" evidence="2">
    <location>
        <begin position="142"/>
        <end position="160"/>
    </location>
</feature>
<protein>
    <submittedName>
        <fullName evidence="3">Uncharacterized protein</fullName>
    </submittedName>
</protein>
<dbReference type="AlphaFoldDB" id="A0A835FL27"/>
<feature type="region of interest" description="Disordered" evidence="1">
    <location>
        <begin position="1"/>
        <end position="59"/>
    </location>
</feature>
<dbReference type="Proteomes" id="UP000636709">
    <property type="component" value="Unassembled WGS sequence"/>
</dbReference>
<dbReference type="PANTHER" id="PTHR33625:SF7">
    <property type="entry name" value="OS02G0657700 PROTEIN"/>
    <property type="match status" value="1"/>
</dbReference>
<organism evidence="3 4">
    <name type="scientific">Digitaria exilis</name>
    <dbReference type="NCBI Taxonomy" id="1010633"/>
    <lineage>
        <taxon>Eukaryota</taxon>
        <taxon>Viridiplantae</taxon>
        <taxon>Streptophyta</taxon>
        <taxon>Embryophyta</taxon>
        <taxon>Tracheophyta</taxon>
        <taxon>Spermatophyta</taxon>
        <taxon>Magnoliopsida</taxon>
        <taxon>Liliopsida</taxon>
        <taxon>Poales</taxon>
        <taxon>Poaceae</taxon>
        <taxon>PACMAD clade</taxon>
        <taxon>Panicoideae</taxon>
        <taxon>Panicodae</taxon>
        <taxon>Paniceae</taxon>
        <taxon>Anthephorinae</taxon>
        <taxon>Digitaria</taxon>
    </lineage>
</organism>
<evidence type="ECO:0000256" key="1">
    <source>
        <dbReference type="SAM" id="MobiDB-lite"/>
    </source>
</evidence>
<gene>
    <name evidence="3" type="ORF">HU200_008635</name>
</gene>
<accession>A0A835FL27</accession>
<dbReference type="EMBL" id="JACEFO010000572">
    <property type="protein sequence ID" value="KAF8765487.1"/>
    <property type="molecule type" value="Genomic_DNA"/>
</dbReference>
<name>A0A835FL27_9POAL</name>
<dbReference type="InterPro" id="IPR016606">
    <property type="entry name" value="UCP012943"/>
</dbReference>
<keyword evidence="4" id="KW-1185">Reference proteome</keyword>
<dbReference type="PIRSF" id="PIRSF012943">
    <property type="entry name" value="UCP012943"/>
    <property type="match status" value="1"/>
</dbReference>
<evidence type="ECO:0000313" key="3">
    <source>
        <dbReference type="EMBL" id="KAF8765487.1"/>
    </source>
</evidence>
<evidence type="ECO:0000313" key="4">
    <source>
        <dbReference type="Proteomes" id="UP000636709"/>
    </source>
</evidence>
<keyword evidence="2" id="KW-1133">Transmembrane helix</keyword>
<comment type="caution">
    <text evidence="3">The sequence shown here is derived from an EMBL/GenBank/DDBJ whole genome shotgun (WGS) entry which is preliminary data.</text>
</comment>
<dbReference type="PANTHER" id="PTHR33625">
    <property type="entry name" value="OS08G0179900 PROTEIN"/>
    <property type="match status" value="1"/>
</dbReference>
<evidence type="ECO:0000256" key="2">
    <source>
        <dbReference type="SAM" id="Phobius"/>
    </source>
</evidence>
<reference evidence="3" key="1">
    <citation type="submission" date="2020-07" db="EMBL/GenBank/DDBJ databases">
        <title>Genome sequence and genetic diversity analysis of an under-domesticated orphan crop, white fonio (Digitaria exilis).</title>
        <authorList>
            <person name="Bennetzen J.L."/>
            <person name="Chen S."/>
            <person name="Ma X."/>
            <person name="Wang X."/>
            <person name="Yssel A.E.J."/>
            <person name="Chaluvadi S.R."/>
            <person name="Johnson M."/>
            <person name="Gangashetty P."/>
            <person name="Hamidou F."/>
            <person name="Sanogo M.D."/>
            <person name="Zwaenepoel A."/>
            <person name="Wallace J."/>
            <person name="Van De Peer Y."/>
            <person name="Van Deynze A."/>
        </authorList>
    </citation>
    <scope>NUCLEOTIDE SEQUENCE</scope>
    <source>
        <tissue evidence="3">Leaves</tissue>
    </source>
</reference>
<keyword evidence="2" id="KW-0812">Transmembrane</keyword>
<feature type="compositionally biased region" description="Low complexity" evidence="1">
    <location>
        <begin position="13"/>
        <end position="47"/>
    </location>
</feature>